<feature type="region of interest" description="Disordered" evidence="1">
    <location>
        <begin position="60"/>
        <end position="115"/>
    </location>
</feature>
<feature type="compositionally biased region" description="Gly residues" evidence="1">
    <location>
        <begin position="92"/>
        <end position="115"/>
    </location>
</feature>
<evidence type="ECO:0000313" key="3">
    <source>
        <dbReference type="EMBL" id="WUI83044.1"/>
    </source>
</evidence>
<evidence type="ECO:0000256" key="2">
    <source>
        <dbReference type="SAM" id="Phobius"/>
    </source>
</evidence>
<proteinExistence type="predicted"/>
<evidence type="ECO:0000313" key="4">
    <source>
        <dbReference type="Proteomes" id="UP001346877"/>
    </source>
</evidence>
<dbReference type="EMBL" id="CP107941">
    <property type="protein sequence ID" value="WUI83044.1"/>
    <property type="molecule type" value="Genomic_DNA"/>
</dbReference>
<keyword evidence="2" id="KW-1133">Transmembrane helix</keyword>
<protein>
    <recommendedName>
        <fullName evidence="5">TIGR04222 domain-containing membrane protein</fullName>
    </recommendedName>
</protein>
<evidence type="ECO:0000256" key="1">
    <source>
        <dbReference type="SAM" id="MobiDB-lite"/>
    </source>
</evidence>
<organism evidence="3 4">
    <name type="scientific">Micromonospora zamorensis</name>
    <dbReference type="NCBI Taxonomy" id="709883"/>
    <lineage>
        <taxon>Bacteria</taxon>
        <taxon>Bacillati</taxon>
        <taxon>Actinomycetota</taxon>
        <taxon>Actinomycetes</taxon>
        <taxon>Micromonosporales</taxon>
        <taxon>Micromonosporaceae</taxon>
        <taxon>Micromonospora</taxon>
    </lineage>
</organism>
<keyword evidence="4" id="KW-1185">Reference proteome</keyword>
<feature type="transmembrane region" description="Helical" evidence="2">
    <location>
        <begin position="7"/>
        <end position="28"/>
    </location>
</feature>
<evidence type="ECO:0008006" key="5">
    <source>
        <dbReference type="Google" id="ProtNLM"/>
    </source>
</evidence>
<dbReference type="RefSeq" id="WP_328371613.1">
    <property type="nucleotide sequence ID" value="NZ_CP107941.1"/>
</dbReference>
<accession>A0ABZ1PG21</accession>
<reference evidence="3 4" key="1">
    <citation type="submission" date="2022-10" db="EMBL/GenBank/DDBJ databases">
        <title>The complete genomes of actinobacterial strains from the NBC collection.</title>
        <authorList>
            <person name="Joergensen T.S."/>
            <person name="Alvarez Arevalo M."/>
            <person name="Sterndorff E.B."/>
            <person name="Faurdal D."/>
            <person name="Vuksanovic O."/>
            <person name="Mourched A.-S."/>
            <person name="Charusanti P."/>
            <person name="Shaw S."/>
            <person name="Blin K."/>
            <person name="Weber T."/>
        </authorList>
    </citation>
    <scope>NUCLEOTIDE SEQUENCE [LARGE SCALE GENOMIC DNA]</scope>
    <source>
        <strain evidence="3 4">NBC_00396</strain>
    </source>
</reference>
<dbReference type="Proteomes" id="UP001346877">
    <property type="component" value="Chromosome"/>
</dbReference>
<gene>
    <name evidence="3" type="ORF">OG375_01255</name>
</gene>
<feature type="transmembrane region" description="Helical" evidence="2">
    <location>
        <begin position="34"/>
        <end position="56"/>
    </location>
</feature>
<keyword evidence="2" id="KW-0812">Transmembrane</keyword>
<sequence>MFGRRVVVGGALLAVGVLVAIPATWVLLSGDPAVLPIIVLGLAAAVFGAAQLRGGLRAPADRRARPVPGQRRRHADTGIPATYYGSDSGGWDWSGGGGDSGGGGGGDSGGGGGGS</sequence>
<name>A0ABZ1PG21_9ACTN</name>
<keyword evidence="2" id="KW-0472">Membrane</keyword>